<protein>
    <submittedName>
        <fullName evidence="1">Uncharacterized protein</fullName>
    </submittedName>
</protein>
<evidence type="ECO:0000313" key="1">
    <source>
        <dbReference type="EMBL" id="MDL9979015.1"/>
    </source>
</evidence>
<dbReference type="EMBL" id="JASXSZ010000002">
    <property type="protein sequence ID" value="MDL9979015.1"/>
    <property type="molecule type" value="Genomic_DNA"/>
</dbReference>
<dbReference type="Proteomes" id="UP001235064">
    <property type="component" value="Unassembled WGS sequence"/>
</dbReference>
<sequence>MPTARPRHMITETDDIRDAIDRAAEWWPELHGNRAAILRRLITDGARSGAEAATQKRLDRWRALDEVSGIFTGVYPPNAARQLVEEWPE</sequence>
<evidence type="ECO:0000313" key="2">
    <source>
        <dbReference type="Proteomes" id="UP001235064"/>
    </source>
</evidence>
<accession>A0ABT7MX32</accession>
<organism evidence="1 2">
    <name type="scientific">Microbacterium candidum</name>
    <dbReference type="NCBI Taxonomy" id="3041922"/>
    <lineage>
        <taxon>Bacteria</taxon>
        <taxon>Bacillati</taxon>
        <taxon>Actinomycetota</taxon>
        <taxon>Actinomycetes</taxon>
        <taxon>Micrococcales</taxon>
        <taxon>Microbacteriaceae</taxon>
        <taxon>Microbacterium</taxon>
    </lineage>
</organism>
<reference evidence="1 2" key="1">
    <citation type="submission" date="2023-06" db="EMBL/GenBank/DDBJ databases">
        <title>Microbacterium sp. nov., isolated from a waste landfill.</title>
        <authorList>
            <person name="Wen W."/>
        </authorList>
    </citation>
    <scope>NUCLEOTIDE SEQUENCE [LARGE SCALE GENOMIC DNA]</scope>
    <source>
        <strain evidence="1 2">ASV49</strain>
    </source>
</reference>
<name>A0ABT7MX32_9MICO</name>
<keyword evidence="2" id="KW-1185">Reference proteome</keyword>
<gene>
    <name evidence="1" type="ORF">QSV35_06700</name>
</gene>
<comment type="caution">
    <text evidence="1">The sequence shown here is derived from an EMBL/GenBank/DDBJ whole genome shotgun (WGS) entry which is preliminary data.</text>
</comment>
<proteinExistence type="predicted"/>
<dbReference type="RefSeq" id="WP_286287891.1">
    <property type="nucleotide sequence ID" value="NZ_JASXSZ010000002.1"/>
</dbReference>